<evidence type="ECO:0000313" key="3">
    <source>
        <dbReference type="Proteomes" id="UP001222325"/>
    </source>
</evidence>
<feature type="region of interest" description="Disordered" evidence="1">
    <location>
        <begin position="89"/>
        <end position="120"/>
    </location>
</feature>
<gene>
    <name evidence="2" type="ORF">B0H15DRAFT_852875</name>
</gene>
<dbReference type="AlphaFoldDB" id="A0AAD6XL92"/>
<organism evidence="2 3">
    <name type="scientific">Mycena belliarum</name>
    <dbReference type="NCBI Taxonomy" id="1033014"/>
    <lineage>
        <taxon>Eukaryota</taxon>
        <taxon>Fungi</taxon>
        <taxon>Dikarya</taxon>
        <taxon>Basidiomycota</taxon>
        <taxon>Agaricomycotina</taxon>
        <taxon>Agaricomycetes</taxon>
        <taxon>Agaricomycetidae</taxon>
        <taxon>Agaricales</taxon>
        <taxon>Marasmiineae</taxon>
        <taxon>Mycenaceae</taxon>
        <taxon>Mycena</taxon>
    </lineage>
</organism>
<reference evidence="2" key="1">
    <citation type="submission" date="2023-03" db="EMBL/GenBank/DDBJ databases">
        <title>Massive genome expansion in bonnet fungi (Mycena s.s.) driven by repeated elements and novel gene families across ecological guilds.</title>
        <authorList>
            <consortium name="Lawrence Berkeley National Laboratory"/>
            <person name="Harder C.B."/>
            <person name="Miyauchi S."/>
            <person name="Viragh M."/>
            <person name="Kuo A."/>
            <person name="Thoen E."/>
            <person name="Andreopoulos B."/>
            <person name="Lu D."/>
            <person name="Skrede I."/>
            <person name="Drula E."/>
            <person name="Henrissat B."/>
            <person name="Morin E."/>
            <person name="Kohler A."/>
            <person name="Barry K."/>
            <person name="LaButti K."/>
            <person name="Morin E."/>
            <person name="Salamov A."/>
            <person name="Lipzen A."/>
            <person name="Mereny Z."/>
            <person name="Hegedus B."/>
            <person name="Baldrian P."/>
            <person name="Stursova M."/>
            <person name="Weitz H."/>
            <person name="Taylor A."/>
            <person name="Grigoriev I.V."/>
            <person name="Nagy L.G."/>
            <person name="Martin F."/>
            <person name="Kauserud H."/>
        </authorList>
    </citation>
    <scope>NUCLEOTIDE SEQUENCE</scope>
    <source>
        <strain evidence="2">CBHHK173m</strain>
    </source>
</reference>
<accession>A0AAD6XL92</accession>
<name>A0AAD6XL92_9AGAR</name>
<dbReference type="Proteomes" id="UP001222325">
    <property type="component" value="Unassembled WGS sequence"/>
</dbReference>
<evidence type="ECO:0000313" key="2">
    <source>
        <dbReference type="EMBL" id="KAJ7082412.1"/>
    </source>
</evidence>
<protein>
    <submittedName>
        <fullName evidence="2">Uncharacterized protein</fullName>
    </submittedName>
</protein>
<sequence length="341" mass="38357">MTRPSAAQKRKKKREQQLLEEKEKLKAQPQQAHVPVSTPVCPPPASAPPVTATPAVSVFPVDDTPPALARPSTFGRPIYPPHIHAFLYGSPPEDEDDDPIEDAPPRFDHRPPAQSWYDDPPAVDRIQSIYATPTPPPPRDFSALRSETAHPWRTVRRRNQRLLPLRRPFPQSYPKRPPVLSQLPPLMPSVRRIGDGKPTPLLAAADPEEDPGPIPLLVLPRPQPLPYDPYHFMPRETPTPDRSLPAETFYGLVQSGLALVCAYEYPWNRLARRDISEIAWGVPPPYESDRRESVLDLLPADHLVFLMVLTRISDLAPVFAGFLEPAIADFVNAWLHHCWFG</sequence>
<feature type="compositionally biased region" description="Basic and acidic residues" evidence="1">
    <location>
        <begin position="15"/>
        <end position="26"/>
    </location>
</feature>
<evidence type="ECO:0000256" key="1">
    <source>
        <dbReference type="SAM" id="MobiDB-lite"/>
    </source>
</evidence>
<keyword evidence="3" id="KW-1185">Reference proteome</keyword>
<proteinExistence type="predicted"/>
<dbReference type="EMBL" id="JARJCN010000045">
    <property type="protein sequence ID" value="KAJ7082412.1"/>
    <property type="molecule type" value="Genomic_DNA"/>
</dbReference>
<feature type="compositionally biased region" description="Low complexity" evidence="1">
    <location>
        <begin position="27"/>
        <end position="39"/>
    </location>
</feature>
<comment type="caution">
    <text evidence="2">The sequence shown here is derived from an EMBL/GenBank/DDBJ whole genome shotgun (WGS) entry which is preliminary data.</text>
</comment>
<feature type="compositionally biased region" description="Acidic residues" evidence="1">
    <location>
        <begin position="92"/>
        <end position="101"/>
    </location>
</feature>
<feature type="region of interest" description="Disordered" evidence="1">
    <location>
        <begin position="1"/>
        <end position="50"/>
    </location>
</feature>